<dbReference type="VEuPathDB" id="MicrosporidiaDB:CWI38_0711p0010"/>
<dbReference type="EMBL" id="PITK01000711">
    <property type="protein sequence ID" value="TBU12556.1"/>
    <property type="molecule type" value="Genomic_DNA"/>
</dbReference>
<evidence type="ECO:0000313" key="2">
    <source>
        <dbReference type="EMBL" id="TBU12556.1"/>
    </source>
</evidence>
<organism evidence="2 3">
    <name type="scientific">Hamiltosporidium tvaerminnensis</name>
    <dbReference type="NCBI Taxonomy" id="1176355"/>
    <lineage>
        <taxon>Eukaryota</taxon>
        <taxon>Fungi</taxon>
        <taxon>Fungi incertae sedis</taxon>
        <taxon>Microsporidia</taxon>
        <taxon>Dubosqiidae</taxon>
        <taxon>Hamiltosporidium</taxon>
    </lineage>
</organism>
<evidence type="ECO:0000256" key="1">
    <source>
        <dbReference type="SAM" id="MobiDB-lite"/>
    </source>
</evidence>
<proteinExistence type="predicted"/>
<reference evidence="2 3" key="1">
    <citation type="submission" date="2017-12" db="EMBL/GenBank/DDBJ databases">
        <authorList>
            <person name="Pombert J.-F."/>
            <person name="Haag K.L."/>
            <person name="Ebert D."/>
        </authorList>
    </citation>
    <scope>NUCLEOTIDE SEQUENCE [LARGE SCALE GENOMIC DNA]</scope>
    <source>
        <strain evidence="2">IL-G-3</strain>
    </source>
</reference>
<keyword evidence="3" id="KW-1185">Reference proteome</keyword>
<dbReference type="AlphaFoldDB" id="A0A4Q9LW94"/>
<feature type="region of interest" description="Disordered" evidence="1">
    <location>
        <begin position="173"/>
        <end position="193"/>
    </location>
</feature>
<protein>
    <submittedName>
        <fullName evidence="2">Uncharacterized protein</fullName>
    </submittedName>
</protein>
<comment type="caution">
    <text evidence="2">The sequence shown here is derived from an EMBL/GenBank/DDBJ whole genome shotgun (WGS) entry which is preliminary data.</text>
</comment>
<name>A0A4Q9LW94_9MICR</name>
<sequence>MHLDKRQNEITLIEVGITSKDPLLRVEPAKLEDYNFFATEVDFSKFMGHEIISYVYLKTVLRKNILRGILKNKKYHNYKGIHSLDMRNDEDRVITEEKMTKNIYKDDQSGGTNIHVLLNERIMDSELHKELGFNPLIPSNDVSFSPDVPFIEYENSENLSLVGFENMGNIKSDSSSIHMESQNTGSNNFETAE</sequence>
<dbReference type="Proteomes" id="UP000292282">
    <property type="component" value="Unassembled WGS sequence"/>
</dbReference>
<accession>A0A4Q9LW94</accession>
<gene>
    <name evidence="2" type="ORF">CWI38_0711p0010</name>
</gene>
<evidence type="ECO:0000313" key="3">
    <source>
        <dbReference type="Proteomes" id="UP000292282"/>
    </source>
</evidence>